<accession>A0A8T0NIW6</accession>
<dbReference type="InterPro" id="IPR049163">
    <property type="entry name" value="Pif1-like_2B_dom"/>
</dbReference>
<dbReference type="InterPro" id="IPR010285">
    <property type="entry name" value="DNA_helicase_pif1-like_DEAD"/>
</dbReference>
<feature type="domain" description="Helitron helicase-like" evidence="3">
    <location>
        <begin position="180"/>
        <end position="351"/>
    </location>
</feature>
<keyword evidence="1" id="KW-0378">Hydrolase</keyword>
<evidence type="ECO:0000313" key="5">
    <source>
        <dbReference type="EMBL" id="KAG2549163.1"/>
    </source>
</evidence>
<organism evidence="5 6">
    <name type="scientific">Panicum virgatum</name>
    <name type="common">Blackwell switchgrass</name>
    <dbReference type="NCBI Taxonomy" id="38727"/>
    <lineage>
        <taxon>Eukaryota</taxon>
        <taxon>Viridiplantae</taxon>
        <taxon>Streptophyta</taxon>
        <taxon>Embryophyta</taxon>
        <taxon>Tracheophyta</taxon>
        <taxon>Spermatophyta</taxon>
        <taxon>Magnoliopsida</taxon>
        <taxon>Liliopsida</taxon>
        <taxon>Poales</taxon>
        <taxon>Poaceae</taxon>
        <taxon>PACMAD clade</taxon>
        <taxon>Panicoideae</taxon>
        <taxon>Panicodae</taxon>
        <taxon>Paniceae</taxon>
        <taxon>Panicinae</taxon>
        <taxon>Panicum</taxon>
        <taxon>Panicum sect. Hiantes</taxon>
    </lineage>
</organism>
<dbReference type="GO" id="GO:0016787">
    <property type="term" value="F:hydrolase activity"/>
    <property type="evidence" value="ECO:0007669"/>
    <property type="project" value="UniProtKB-KW"/>
</dbReference>
<protein>
    <recommendedName>
        <fullName evidence="1">ATP-dependent DNA helicase</fullName>
        <ecNumber evidence="1">5.6.2.3</ecNumber>
    </recommendedName>
</protein>
<dbReference type="SUPFAM" id="SSF52540">
    <property type="entry name" value="P-loop containing nucleoside triphosphate hydrolases"/>
    <property type="match status" value="2"/>
</dbReference>
<dbReference type="GO" id="GO:0006281">
    <property type="term" value="P:DNA repair"/>
    <property type="evidence" value="ECO:0007669"/>
    <property type="project" value="UniProtKB-KW"/>
</dbReference>
<dbReference type="GO" id="GO:0005524">
    <property type="term" value="F:ATP binding"/>
    <property type="evidence" value="ECO:0007669"/>
    <property type="project" value="UniProtKB-KW"/>
</dbReference>
<keyword evidence="6" id="KW-1185">Reference proteome</keyword>
<evidence type="ECO:0000259" key="2">
    <source>
        <dbReference type="Pfam" id="PF05970"/>
    </source>
</evidence>
<dbReference type="FunFam" id="3.40.50.300:FF:002884">
    <property type="entry name" value="ATP-dependent DNA helicase"/>
    <property type="match status" value="1"/>
</dbReference>
<dbReference type="Gene3D" id="3.40.50.300">
    <property type="entry name" value="P-loop containing nucleotide triphosphate hydrolases"/>
    <property type="match status" value="2"/>
</dbReference>
<dbReference type="PANTHER" id="PTHR10492">
    <property type="match status" value="1"/>
</dbReference>
<dbReference type="GO" id="GO:0000723">
    <property type="term" value="P:telomere maintenance"/>
    <property type="evidence" value="ECO:0007669"/>
    <property type="project" value="InterPro"/>
</dbReference>
<reference evidence="5" key="1">
    <citation type="submission" date="2020-05" db="EMBL/GenBank/DDBJ databases">
        <title>WGS assembly of Panicum virgatum.</title>
        <authorList>
            <person name="Lovell J.T."/>
            <person name="Jenkins J."/>
            <person name="Shu S."/>
            <person name="Juenger T.E."/>
            <person name="Schmutz J."/>
        </authorList>
    </citation>
    <scope>NUCLEOTIDE SEQUENCE</scope>
    <source>
        <strain evidence="5">AP13</strain>
    </source>
</reference>
<comment type="cofactor">
    <cofactor evidence="1">
        <name>Mg(2+)</name>
        <dbReference type="ChEBI" id="CHEBI:18420"/>
    </cofactor>
</comment>
<feature type="domain" description="DNA helicase Pif1-like DEAD-box helicase" evidence="2">
    <location>
        <begin position="819"/>
        <end position="948"/>
    </location>
</feature>
<dbReference type="CDD" id="cd18809">
    <property type="entry name" value="SF1_C_RecD"/>
    <property type="match status" value="1"/>
</dbReference>
<keyword evidence="1" id="KW-0547">Nucleotide-binding</keyword>
<dbReference type="AlphaFoldDB" id="A0A8T0NIW6"/>
<comment type="caution">
    <text evidence="5">The sequence shown here is derived from an EMBL/GenBank/DDBJ whole genome shotgun (WGS) entry which is preliminary data.</text>
</comment>
<dbReference type="Proteomes" id="UP000823388">
    <property type="component" value="Chromosome 9K"/>
</dbReference>
<dbReference type="EMBL" id="CM029053">
    <property type="protein sequence ID" value="KAG2549163.1"/>
    <property type="molecule type" value="Genomic_DNA"/>
</dbReference>
<dbReference type="Pfam" id="PF21530">
    <property type="entry name" value="Pif1_2B_dom"/>
    <property type="match status" value="1"/>
</dbReference>
<evidence type="ECO:0000313" key="6">
    <source>
        <dbReference type="Proteomes" id="UP000823388"/>
    </source>
</evidence>
<gene>
    <name evidence="5" type="ORF">PVAP13_9KG174126</name>
</gene>
<dbReference type="PANTHER" id="PTHR10492:SF90">
    <property type="entry name" value="ATP-DEPENDENT DNA HELICASE"/>
    <property type="match status" value="1"/>
</dbReference>
<dbReference type="EC" id="5.6.2.3" evidence="1"/>
<keyword evidence="1" id="KW-0227">DNA damage</keyword>
<dbReference type="InterPro" id="IPR025476">
    <property type="entry name" value="Helitron_helicase-like"/>
</dbReference>
<comment type="catalytic activity">
    <reaction evidence="1">
        <text>ATP + H2O = ADP + phosphate + H(+)</text>
        <dbReference type="Rhea" id="RHEA:13065"/>
        <dbReference type="ChEBI" id="CHEBI:15377"/>
        <dbReference type="ChEBI" id="CHEBI:15378"/>
        <dbReference type="ChEBI" id="CHEBI:30616"/>
        <dbReference type="ChEBI" id="CHEBI:43474"/>
        <dbReference type="ChEBI" id="CHEBI:456216"/>
        <dbReference type="EC" id="5.6.2.3"/>
    </reaction>
</comment>
<dbReference type="Pfam" id="PF05970">
    <property type="entry name" value="PIF1"/>
    <property type="match status" value="1"/>
</dbReference>
<sequence>MGANIDRSVNDGRGPPIFKIHGQVHHCIGSLLPCDGSPPKFLQLYIYDTSNEVQNRIQALHPTDQANEHNPFAKQFRAARDRLKDHENEEFIIRIVGAAEGDPIQYNLPSTDELAMLVVGDFSLDNFKRDIIIQSKSAYMALQYPLLFPFGERGFQIGILYNITESGRRKKRCTMTMQDYYRYHFHYRKVQPNPFLCYGLLSSQAKVDARAAIDENRLWYILQNQDKFRMENLQGIADAVGRGCIDGTSHTGGRRYMIQNYHDGVAICRVFGPPDFFITFTCNINWNEISLGILEPGQKPSDRADIVVRVYNMKLEEMLDDIRSGKIFGPVAAALHTIEFQKRGLPHAHLIFWLMEDTTNPTPSLIDRFISAEIPDPNEDPLGYALVAEHMIHGPYGPLNPNAPCMKNGKCSKGYPKPFQTETSIDPNGFATYKRPDNGCFVQKGPHRLSNQWVVPYNMYLLKKFQAHINVEWCNKGIFIKYLFKYVTKGPYCSKAYFQRLRNGEDVPEDENTKTRNEVKEYLDCRYICEQDACWRIYGFDIHRHYPAVERLPPRQSSKGKIGRLYYVHPSVGERYYLRILLMTVKGAQSYEDVRTYNGIIYPTFRAACNARGLLGNDQEWYHAFDEAAAWATSAQLRQLFVTMLLYCEVADEFAFFEKVWRLMADDIQYQLRENINNKSYTIPDSTLRDFLLDDLTTLFARNGGNIRDHNIPTRNNPSSSFRGNRLIQEELSYDAADLLIKSEEMMSSLNDEQSYAFKTITSAVNESRHAFYFVSGYGGTGKTYLWNTIVTYLRGNQKIVLTVASSGVASLLLLGGRTMLAELIQQTSLIIWDEVLMTHRRALETLDRTLRDLLSVTNPELRHIPFGGKVVVLGGDPRQILPVIENGTKNQIIDAAIINSPLWSSITILILHKNMRLQATNSDAASQKELSDFSEWVLSIGEGNVPSQLPIDTPDEMLVPIPQDFLIKDYTEPIPAIVDSVYADLANQYKNVDYLKTRAILCPKNDIVDEINTYIVSLLPGEIKQYLSCDKVVKAPDSHESYDILYPIELLNSLNGSNFPTHELNLKVGVPIMLLRNLNQSIGLCNGTRLIVTALGDMVIQATIMSGSFVGHSVLIPRIRLTLKNHKLPFVLERRQFPIKVCYAMTINKSQGQTLATVGIYLKMTVFTHGQLYVAISRVTSKKGLKILIEDDNGNYCDTTKNIVYREVLAAMNCQTNYSAI</sequence>
<dbReference type="Pfam" id="PF14214">
    <property type="entry name" value="Helitron_like_N"/>
    <property type="match status" value="1"/>
</dbReference>
<keyword evidence="1" id="KW-0067">ATP-binding</keyword>
<proteinExistence type="inferred from homology"/>
<keyword evidence="1" id="KW-0233">DNA recombination</keyword>
<evidence type="ECO:0000259" key="3">
    <source>
        <dbReference type="Pfam" id="PF14214"/>
    </source>
</evidence>
<name>A0A8T0NIW6_PANVG</name>
<dbReference type="InterPro" id="IPR027417">
    <property type="entry name" value="P-loop_NTPase"/>
</dbReference>
<keyword evidence="1" id="KW-0234">DNA repair</keyword>
<evidence type="ECO:0000256" key="1">
    <source>
        <dbReference type="RuleBase" id="RU363044"/>
    </source>
</evidence>
<dbReference type="GO" id="GO:0043139">
    <property type="term" value="F:5'-3' DNA helicase activity"/>
    <property type="evidence" value="ECO:0007669"/>
    <property type="project" value="UniProtKB-EC"/>
</dbReference>
<feature type="domain" description="DNA helicase Pif1-like 2B" evidence="4">
    <location>
        <begin position="1050"/>
        <end position="1096"/>
    </location>
</feature>
<comment type="similarity">
    <text evidence="1">Belongs to the helicase family.</text>
</comment>
<evidence type="ECO:0000259" key="4">
    <source>
        <dbReference type="Pfam" id="PF21530"/>
    </source>
</evidence>
<dbReference type="GO" id="GO:0006310">
    <property type="term" value="P:DNA recombination"/>
    <property type="evidence" value="ECO:0007669"/>
    <property type="project" value="UniProtKB-KW"/>
</dbReference>
<keyword evidence="1" id="KW-0347">Helicase</keyword>